<dbReference type="Proteomes" id="UP000034952">
    <property type="component" value="Unassembled WGS sequence"/>
</dbReference>
<evidence type="ECO:0000313" key="7">
    <source>
        <dbReference type="Proteomes" id="UP000034952"/>
    </source>
</evidence>
<keyword evidence="2 5" id="KW-0689">Ribosomal protein</keyword>
<dbReference type="GO" id="GO:0006412">
    <property type="term" value="P:translation"/>
    <property type="evidence" value="ECO:0007669"/>
    <property type="project" value="UniProtKB-UniRule"/>
</dbReference>
<comment type="caution">
    <text evidence="6">The sequence shown here is derived from an EMBL/GenBank/DDBJ whole genome shotgun (WGS) entry which is preliminary data.</text>
</comment>
<dbReference type="Pfam" id="PF01783">
    <property type="entry name" value="Ribosomal_L32p"/>
    <property type="match status" value="1"/>
</dbReference>
<dbReference type="InterPro" id="IPR002677">
    <property type="entry name" value="Ribosomal_bL32"/>
</dbReference>
<evidence type="ECO:0000256" key="3">
    <source>
        <dbReference type="ARBA" id="ARBA00023274"/>
    </source>
</evidence>
<evidence type="ECO:0000256" key="5">
    <source>
        <dbReference type="HAMAP-Rule" id="MF_00340"/>
    </source>
</evidence>
<keyword evidence="3 5" id="KW-0687">Ribonucleoprotein</keyword>
<dbReference type="GO" id="GO:0003735">
    <property type="term" value="F:structural constituent of ribosome"/>
    <property type="evidence" value="ECO:0007669"/>
    <property type="project" value="InterPro"/>
</dbReference>
<dbReference type="AlphaFoldDB" id="A0A0G0BB89"/>
<dbReference type="EMBL" id="LBPY01000003">
    <property type="protein sequence ID" value="KKP66743.1"/>
    <property type="molecule type" value="Genomic_DNA"/>
</dbReference>
<evidence type="ECO:0000256" key="1">
    <source>
        <dbReference type="ARBA" id="ARBA00008560"/>
    </source>
</evidence>
<dbReference type="PANTHER" id="PTHR35534:SF1">
    <property type="entry name" value="LARGE RIBOSOMAL SUBUNIT PROTEIN BL32"/>
    <property type="match status" value="1"/>
</dbReference>
<accession>A0A0G0BB89</accession>
<protein>
    <recommendedName>
        <fullName evidence="4 5">Large ribosomal subunit protein bL32</fullName>
    </recommendedName>
</protein>
<dbReference type="InterPro" id="IPR044957">
    <property type="entry name" value="Ribosomal_bL32_bact"/>
</dbReference>
<proteinExistence type="inferred from homology"/>
<dbReference type="HAMAP" id="MF_00340">
    <property type="entry name" value="Ribosomal_bL32"/>
    <property type="match status" value="1"/>
</dbReference>
<dbReference type="GO" id="GO:0015934">
    <property type="term" value="C:large ribosomal subunit"/>
    <property type="evidence" value="ECO:0007669"/>
    <property type="project" value="InterPro"/>
</dbReference>
<gene>
    <name evidence="5" type="primary">rpmF</name>
    <name evidence="6" type="ORF">UR64_C0003G0036</name>
</gene>
<dbReference type="NCBIfam" id="TIGR01031">
    <property type="entry name" value="rpmF_bact"/>
    <property type="match status" value="1"/>
</dbReference>
<dbReference type="PANTHER" id="PTHR35534">
    <property type="entry name" value="50S RIBOSOMAL PROTEIN L32"/>
    <property type="match status" value="1"/>
</dbReference>
<evidence type="ECO:0000256" key="4">
    <source>
        <dbReference type="ARBA" id="ARBA00035178"/>
    </source>
</evidence>
<organism evidence="6 7">
    <name type="scientific">Candidatus Nomurabacteria bacterium GW2011_GWE1_35_16</name>
    <dbReference type="NCBI Taxonomy" id="1618761"/>
    <lineage>
        <taxon>Bacteria</taxon>
        <taxon>Candidatus Nomuraibacteriota</taxon>
    </lineage>
</organism>
<dbReference type="SUPFAM" id="SSF57829">
    <property type="entry name" value="Zn-binding ribosomal proteins"/>
    <property type="match status" value="1"/>
</dbReference>
<name>A0A0G0BB89_9BACT</name>
<evidence type="ECO:0000256" key="2">
    <source>
        <dbReference type="ARBA" id="ARBA00022980"/>
    </source>
</evidence>
<evidence type="ECO:0000313" key="6">
    <source>
        <dbReference type="EMBL" id="KKP66743.1"/>
    </source>
</evidence>
<comment type="similarity">
    <text evidence="1 5">Belongs to the bacterial ribosomal protein bL32 family.</text>
</comment>
<sequence>MVIRMRHTRAHTGNRRSHHALKAKTFAVCTNCEQPKETHIVCKNCGFYRGRKVVDVVKKVEKKQAKKK</sequence>
<dbReference type="InterPro" id="IPR011332">
    <property type="entry name" value="Ribosomal_zn-bd"/>
</dbReference>
<reference evidence="6 7" key="1">
    <citation type="journal article" date="2015" name="Nature">
        <title>rRNA introns, odd ribosomes, and small enigmatic genomes across a large radiation of phyla.</title>
        <authorList>
            <person name="Brown C.T."/>
            <person name="Hug L.A."/>
            <person name="Thomas B.C."/>
            <person name="Sharon I."/>
            <person name="Castelle C.J."/>
            <person name="Singh A."/>
            <person name="Wilkins M.J."/>
            <person name="Williams K.H."/>
            <person name="Banfield J.F."/>
        </authorList>
    </citation>
    <scope>NUCLEOTIDE SEQUENCE [LARGE SCALE GENOMIC DNA]</scope>
</reference>